<keyword evidence="4" id="KW-1185">Reference proteome</keyword>
<protein>
    <recommendedName>
        <fullName evidence="2">CAF17 C-terminal domain-containing protein</fullName>
    </recommendedName>
</protein>
<dbReference type="InterPro" id="IPR057460">
    <property type="entry name" value="CAF17_C"/>
</dbReference>
<dbReference type="InterPro" id="IPR027266">
    <property type="entry name" value="TrmE/GcvT-like"/>
</dbReference>
<gene>
    <name evidence="3" type="ORF">SAMN06265221_11651</name>
</gene>
<dbReference type="Proteomes" id="UP000319014">
    <property type="component" value="Unassembled WGS sequence"/>
</dbReference>
<dbReference type="AlphaFoldDB" id="A0A521EWR1"/>
<dbReference type="InterPro" id="IPR045179">
    <property type="entry name" value="YgfZ/GcvT"/>
</dbReference>
<dbReference type="OrthoDB" id="9796287at2"/>
<evidence type="ECO:0000256" key="1">
    <source>
        <dbReference type="ARBA" id="ARBA00022946"/>
    </source>
</evidence>
<dbReference type="GO" id="GO:0016226">
    <property type="term" value="P:iron-sulfur cluster assembly"/>
    <property type="evidence" value="ECO:0007669"/>
    <property type="project" value="TreeGrafter"/>
</dbReference>
<dbReference type="NCBIfam" id="TIGR03317">
    <property type="entry name" value="ygfZ_signature"/>
    <property type="match status" value="1"/>
</dbReference>
<dbReference type="PANTHER" id="PTHR22602">
    <property type="entry name" value="TRANSFERASE CAF17, MITOCHONDRIAL-RELATED"/>
    <property type="match status" value="1"/>
</dbReference>
<dbReference type="EMBL" id="FXTK01000016">
    <property type="protein sequence ID" value="SMO88368.1"/>
    <property type="molecule type" value="Genomic_DNA"/>
</dbReference>
<name>A0A521EWR1_9RHOB</name>
<dbReference type="PANTHER" id="PTHR22602:SF0">
    <property type="entry name" value="TRANSFERASE CAF17, MITOCHONDRIAL-RELATED"/>
    <property type="match status" value="1"/>
</dbReference>
<dbReference type="Gene3D" id="3.30.1360.120">
    <property type="entry name" value="Probable tRNA modification gtpase trme, domain 1"/>
    <property type="match status" value="2"/>
</dbReference>
<proteinExistence type="predicted"/>
<dbReference type="InterPro" id="IPR017703">
    <property type="entry name" value="YgfZ/GCV_T_CS"/>
</dbReference>
<feature type="domain" description="CAF17 C-terminal" evidence="2">
    <location>
        <begin position="179"/>
        <end position="236"/>
    </location>
</feature>
<dbReference type="SUPFAM" id="SSF103025">
    <property type="entry name" value="Folate-binding domain"/>
    <property type="match status" value="1"/>
</dbReference>
<dbReference type="RefSeq" id="WP_142664104.1">
    <property type="nucleotide sequence ID" value="NZ_FXTK01000016.1"/>
</dbReference>
<reference evidence="3 4" key="1">
    <citation type="submission" date="2017-05" db="EMBL/GenBank/DDBJ databases">
        <authorList>
            <person name="Varghese N."/>
            <person name="Submissions S."/>
        </authorList>
    </citation>
    <scope>NUCLEOTIDE SEQUENCE [LARGE SCALE GENOMIC DNA]</scope>
    <source>
        <strain evidence="3 4">DSM 100094</strain>
    </source>
</reference>
<evidence type="ECO:0000313" key="4">
    <source>
        <dbReference type="Proteomes" id="UP000319014"/>
    </source>
</evidence>
<sequence>MRRILAVSGEDRVEFLQGLVTNKVGELPAWAALLTPQGKYLADFLVVPDGGRLLIDVDARLADDLMRRLSMYKLRSKVTIEANDLTVARGIGDMPDAAIIDPRHEALGWRLYGGDGDDGSDWDAIRVEHCIPESLIELIPNETFILEAGFERLHGVDFRKGCYVGQEVTARMKHKTELKKGLVTLGIDGAAPVGTPILLPDGREAGVLFTQSGGRAIAHMRFDRMVDGLTAGDARILP</sequence>
<keyword evidence="1" id="KW-0809">Transit peptide</keyword>
<accession>A0A521EWR1</accession>
<dbReference type="Pfam" id="PF25455">
    <property type="entry name" value="Beta-barrel_CAF17_C"/>
    <property type="match status" value="1"/>
</dbReference>
<evidence type="ECO:0000313" key="3">
    <source>
        <dbReference type="EMBL" id="SMO88368.1"/>
    </source>
</evidence>
<organism evidence="3 4">
    <name type="scientific">Paracoccus laeviglucosivorans</name>
    <dbReference type="NCBI Taxonomy" id="1197861"/>
    <lineage>
        <taxon>Bacteria</taxon>
        <taxon>Pseudomonadati</taxon>
        <taxon>Pseudomonadota</taxon>
        <taxon>Alphaproteobacteria</taxon>
        <taxon>Rhodobacterales</taxon>
        <taxon>Paracoccaceae</taxon>
        <taxon>Paracoccus</taxon>
    </lineage>
</organism>
<evidence type="ECO:0000259" key="2">
    <source>
        <dbReference type="Pfam" id="PF25455"/>
    </source>
</evidence>